<evidence type="ECO:0000256" key="15">
    <source>
        <dbReference type="PIRNR" id="PIRNR004491"/>
    </source>
</evidence>
<comment type="similarity">
    <text evidence="15">Belongs to the ribF family.</text>
</comment>
<dbReference type="NCBIfam" id="TIGR00083">
    <property type="entry name" value="ribF"/>
    <property type="match status" value="1"/>
</dbReference>
<dbReference type="EC" id="2.7.1.26" evidence="15"/>
<dbReference type="CDD" id="cd02064">
    <property type="entry name" value="FAD_synthetase_N"/>
    <property type="match status" value="1"/>
</dbReference>
<keyword evidence="4 15" id="KW-0285">Flavoprotein</keyword>
<dbReference type="GO" id="GO:0009398">
    <property type="term" value="P:FMN biosynthetic process"/>
    <property type="evidence" value="ECO:0007669"/>
    <property type="project" value="UniProtKB-UniRule"/>
</dbReference>
<dbReference type="PIRSF" id="PIRSF004491">
    <property type="entry name" value="FAD_Synth"/>
    <property type="match status" value="1"/>
</dbReference>
<evidence type="ECO:0000256" key="8">
    <source>
        <dbReference type="ARBA" id="ARBA00022741"/>
    </source>
</evidence>
<evidence type="ECO:0000256" key="10">
    <source>
        <dbReference type="ARBA" id="ARBA00022827"/>
    </source>
</evidence>
<comment type="catalytic activity">
    <reaction evidence="14 15">
        <text>FMN + ATP + H(+) = FAD + diphosphate</text>
        <dbReference type="Rhea" id="RHEA:17237"/>
        <dbReference type="ChEBI" id="CHEBI:15378"/>
        <dbReference type="ChEBI" id="CHEBI:30616"/>
        <dbReference type="ChEBI" id="CHEBI:33019"/>
        <dbReference type="ChEBI" id="CHEBI:57692"/>
        <dbReference type="ChEBI" id="CHEBI:58210"/>
        <dbReference type="EC" id="2.7.7.2"/>
    </reaction>
</comment>
<feature type="domain" description="Riboflavin kinase" evidence="16">
    <location>
        <begin position="183"/>
        <end position="308"/>
    </location>
</feature>
<evidence type="ECO:0000256" key="12">
    <source>
        <dbReference type="ARBA" id="ARBA00023268"/>
    </source>
</evidence>
<dbReference type="GeneID" id="49323683"/>
<dbReference type="GO" id="GO:0006747">
    <property type="term" value="P:FAD biosynthetic process"/>
    <property type="evidence" value="ECO:0007669"/>
    <property type="project" value="UniProtKB-UniRule"/>
</dbReference>
<keyword evidence="20" id="KW-1185">Reference proteome</keyword>
<dbReference type="EMBL" id="QESZ01000017">
    <property type="protein sequence ID" value="PWD72888.1"/>
    <property type="molecule type" value="Genomic_DNA"/>
</dbReference>
<dbReference type="GO" id="GO:0003919">
    <property type="term" value="F:FMN adenylyltransferase activity"/>
    <property type="evidence" value="ECO:0007669"/>
    <property type="project" value="UniProtKB-UniRule"/>
</dbReference>
<dbReference type="InterPro" id="IPR015865">
    <property type="entry name" value="Riboflavin_kinase_bac/euk"/>
</dbReference>
<comment type="pathway">
    <text evidence="2 15">Cofactor biosynthesis; FAD biosynthesis; FAD from FMN: step 1/1.</text>
</comment>
<keyword evidence="5 15" id="KW-0288">FMN</keyword>
<evidence type="ECO:0000313" key="20">
    <source>
        <dbReference type="Proteomes" id="UP000266633"/>
    </source>
</evidence>
<dbReference type="SUPFAM" id="SSF52374">
    <property type="entry name" value="Nucleotidylyl transferase"/>
    <property type="match status" value="1"/>
</dbReference>
<organism evidence="17 19">
    <name type="scientific">Dickeya dianthicola</name>
    <dbReference type="NCBI Taxonomy" id="204039"/>
    <lineage>
        <taxon>Bacteria</taxon>
        <taxon>Pseudomonadati</taxon>
        <taxon>Pseudomonadota</taxon>
        <taxon>Gammaproteobacteria</taxon>
        <taxon>Enterobacterales</taxon>
        <taxon>Pectobacteriaceae</taxon>
        <taxon>Dickeya</taxon>
    </lineage>
</organism>
<comment type="caution">
    <text evidence="17">The sequence shown here is derived from an EMBL/GenBank/DDBJ whole genome shotgun (WGS) entry which is preliminary data.</text>
</comment>
<evidence type="ECO:0000256" key="5">
    <source>
        <dbReference type="ARBA" id="ARBA00022643"/>
    </source>
</evidence>
<evidence type="ECO:0000256" key="4">
    <source>
        <dbReference type="ARBA" id="ARBA00022630"/>
    </source>
</evidence>
<keyword evidence="8 15" id="KW-0547">Nucleotide-binding</keyword>
<dbReference type="GO" id="GO:0008531">
    <property type="term" value="F:riboflavin kinase activity"/>
    <property type="evidence" value="ECO:0007669"/>
    <property type="project" value="UniProtKB-UniRule"/>
</dbReference>
<dbReference type="EMBL" id="QZDO01000001">
    <property type="protein sequence ID" value="RJL76546.1"/>
    <property type="molecule type" value="Genomic_DNA"/>
</dbReference>
<dbReference type="NCBIfam" id="NF004163">
    <property type="entry name" value="PRK05627.1-6"/>
    <property type="match status" value="1"/>
</dbReference>
<keyword evidence="6 15" id="KW-0808">Transferase</keyword>
<reference evidence="18 20" key="2">
    <citation type="submission" date="2018-09" db="EMBL/GenBank/DDBJ databases">
        <title>Phylogenetic diversity of Pectobacterium and Dickeya strains causing blackleg disease of potato in Morocco.</title>
        <authorList>
            <person name="Oulghazi S."/>
            <person name="Moumni M."/>
            <person name="Faure D."/>
        </authorList>
    </citation>
    <scope>NUCLEOTIDE SEQUENCE [LARGE SCALE GENOMIC DNA]</scope>
    <source>
        <strain evidence="18 20">S4.16.03.LID</strain>
    </source>
</reference>
<dbReference type="EC" id="2.7.7.2" evidence="15"/>
<dbReference type="Pfam" id="PF06574">
    <property type="entry name" value="FAD_syn"/>
    <property type="match status" value="1"/>
</dbReference>
<dbReference type="NCBIfam" id="NF004159">
    <property type="entry name" value="PRK05627.1-2"/>
    <property type="match status" value="1"/>
</dbReference>
<dbReference type="PANTHER" id="PTHR22749:SF6">
    <property type="entry name" value="RIBOFLAVIN KINASE"/>
    <property type="match status" value="1"/>
</dbReference>
<keyword evidence="11 15" id="KW-0067">ATP-binding</keyword>
<dbReference type="InterPro" id="IPR015864">
    <property type="entry name" value="FAD_synthase"/>
</dbReference>
<dbReference type="InterPro" id="IPR002606">
    <property type="entry name" value="Riboflavin_kinase_bac"/>
</dbReference>
<evidence type="ECO:0000313" key="18">
    <source>
        <dbReference type="EMBL" id="RJL76546.1"/>
    </source>
</evidence>
<comment type="catalytic activity">
    <reaction evidence="13 15">
        <text>riboflavin + ATP = FMN + ADP + H(+)</text>
        <dbReference type="Rhea" id="RHEA:14357"/>
        <dbReference type="ChEBI" id="CHEBI:15378"/>
        <dbReference type="ChEBI" id="CHEBI:30616"/>
        <dbReference type="ChEBI" id="CHEBI:57986"/>
        <dbReference type="ChEBI" id="CHEBI:58210"/>
        <dbReference type="ChEBI" id="CHEBI:456216"/>
        <dbReference type="EC" id="2.7.1.26"/>
    </reaction>
</comment>
<dbReference type="RefSeq" id="WP_024107333.1">
    <property type="nucleotide sequence ID" value="NZ_CP031560.1"/>
</dbReference>
<dbReference type="Gene3D" id="2.40.30.30">
    <property type="entry name" value="Riboflavin kinase-like"/>
    <property type="match status" value="1"/>
</dbReference>
<dbReference type="Gene3D" id="3.40.50.620">
    <property type="entry name" value="HUPs"/>
    <property type="match status" value="1"/>
</dbReference>
<evidence type="ECO:0000313" key="19">
    <source>
        <dbReference type="Proteomes" id="UP000245055"/>
    </source>
</evidence>
<protein>
    <recommendedName>
        <fullName evidence="15">Riboflavin biosynthesis protein</fullName>
    </recommendedName>
    <domain>
        <recommendedName>
            <fullName evidence="15">Riboflavin kinase</fullName>
            <ecNumber evidence="15">2.7.1.26</ecNumber>
        </recommendedName>
        <alternativeName>
            <fullName evidence="15">Flavokinase</fullName>
        </alternativeName>
    </domain>
    <domain>
        <recommendedName>
            <fullName evidence="15">FMN adenylyltransferase</fullName>
            <ecNumber evidence="15">2.7.7.2</ecNumber>
        </recommendedName>
        <alternativeName>
            <fullName evidence="15">FAD pyrophosphorylase</fullName>
        </alternativeName>
        <alternativeName>
            <fullName evidence="15">FAD synthase</fullName>
        </alternativeName>
    </domain>
</protein>
<keyword evidence="10 15" id="KW-0274">FAD</keyword>
<evidence type="ECO:0000256" key="1">
    <source>
        <dbReference type="ARBA" id="ARBA00002121"/>
    </source>
</evidence>
<dbReference type="NCBIfam" id="NF004160">
    <property type="entry name" value="PRK05627.1-3"/>
    <property type="match status" value="1"/>
</dbReference>
<keyword evidence="9 15" id="KW-0418">Kinase</keyword>
<evidence type="ECO:0000259" key="16">
    <source>
        <dbReference type="SMART" id="SM00904"/>
    </source>
</evidence>
<dbReference type="FunFam" id="3.40.50.620:FF:000021">
    <property type="entry name" value="Riboflavin biosynthesis protein"/>
    <property type="match status" value="1"/>
</dbReference>
<evidence type="ECO:0000313" key="17">
    <source>
        <dbReference type="EMBL" id="PWD72888.1"/>
    </source>
</evidence>
<comment type="pathway">
    <text evidence="3 15">Cofactor biosynthesis; FMN biosynthesis; FMN from riboflavin (ATP route): step 1/1.</text>
</comment>
<dbReference type="SMART" id="SM00904">
    <property type="entry name" value="Flavokinase"/>
    <property type="match status" value="1"/>
</dbReference>
<proteinExistence type="inferred from homology"/>
<gene>
    <name evidence="18" type="ORF">D5077_00635</name>
    <name evidence="17" type="ORF">DF213_12080</name>
</gene>
<dbReference type="GO" id="GO:0005524">
    <property type="term" value="F:ATP binding"/>
    <property type="evidence" value="ECO:0007669"/>
    <property type="project" value="UniProtKB-UniRule"/>
</dbReference>
<dbReference type="FunFam" id="2.40.30.30:FF:000001">
    <property type="entry name" value="Riboflavin biosynthesis protein"/>
    <property type="match status" value="1"/>
</dbReference>
<dbReference type="Proteomes" id="UP000266633">
    <property type="component" value="Unassembled WGS sequence"/>
</dbReference>
<dbReference type="AlphaFoldDB" id="A0AAP2D2U4"/>
<dbReference type="NCBIfam" id="NF004162">
    <property type="entry name" value="PRK05627.1-5"/>
    <property type="match status" value="1"/>
</dbReference>
<keyword evidence="12" id="KW-0511">Multifunctional enzyme</keyword>
<dbReference type="GO" id="GO:0009231">
    <property type="term" value="P:riboflavin biosynthetic process"/>
    <property type="evidence" value="ECO:0007669"/>
    <property type="project" value="InterPro"/>
</dbReference>
<dbReference type="SUPFAM" id="SSF82114">
    <property type="entry name" value="Riboflavin kinase-like"/>
    <property type="match status" value="1"/>
</dbReference>
<evidence type="ECO:0000256" key="9">
    <source>
        <dbReference type="ARBA" id="ARBA00022777"/>
    </source>
</evidence>
<dbReference type="InterPro" id="IPR014729">
    <property type="entry name" value="Rossmann-like_a/b/a_fold"/>
</dbReference>
<evidence type="ECO:0000256" key="3">
    <source>
        <dbReference type="ARBA" id="ARBA00005201"/>
    </source>
</evidence>
<dbReference type="InterPro" id="IPR023465">
    <property type="entry name" value="Riboflavin_kinase_dom_sf"/>
</dbReference>
<evidence type="ECO:0000256" key="2">
    <source>
        <dbReference type="ARBA" id="ARBA00004726"/>
    </source>
</evidence>
<sequence length="313" mass="34249">MQLIRGIHNLQACHYGCVLTIGNFDGVHRGHQALLERLKLEGQARGLPVMVMIFEPQPLELFAAEKAPARLTRLRDKVKYLAQAGVDYLLCVTFDASFAANHANTFISSLLVEKLGVKFLVVGDDFRFGAGREGDFLLLQKAGAEQNFEVISTTTFCSSGKRVSSTAVREALAQDDLVLAEELLGHPYSISGRVVHGNELGRTIGFPTANLPLKRQVSPVRGVYAVQVYGLGDAPLPGVANIGTRPTVTGDKRQQLEVHLLDVTLDLYGRHIDVVMCKKLRSEQRFASLDALKQQIANDVVAAREFFGLKAPV</sequence>
<dbReference type="PANTHER" id="PTHR22749">
    <property type="entry name" value="RIBOFLAVIN KINASE/FMN ADENYLYLTRANSFERASE"/>
    <property type="match status" value="1"/>
</dbReference>
<comment type="function">
    <text evidence="1">Catalyzes the phosphorylation of riboflavin to FMN followed by the adenylation of FMN to FAD.</text>
</comment>
<evidence type="ECO:0000256" key="7">
    <source>
        <dbReference type="ARBA" id="ARBA00022695"/>
    </source>
</evidence>
<evidence type="ECO:0000256" key="13">
    <source>
        <dbReference type="ARBA" id="ARBA00047880"/>
    </source>
</evidence>
<dbReference type="Pfam" id="PF01687">
    <property type="entry name" value="Flavokinase"/>
    <property type="match status" value="1"/>
</dbReference>
<evidence type="ECO:0000256" key="11">
    <source>
        <dbReference type="ARBA" id="ARBA00022840"/>
    </source>
</evidence>
<accession>A0AAP2D2U4</accession>
<dbReference type="InterPro" id="IPR023468">
    <property type="entry name" value="Riboflavin_kinase"/>
</dbReference>
<keyword evidence="7 15" id="KW-0548">Nucleotidyltransferase</keyword>
<evidence type="ECO:0000256" key="6">
    <source>
        <dbReference type="ARBA" id="ARBA00022679"/>
    </source>
</evidence>
<name>A0AAP2D2U4_9GAMM</name>
<reference evidence="17 19" key="1">
    <citation type="submission" date="2018-05" db="EMBL/GenBank/DDBJ databases">
        <title>Genomic diversity of pathogens causing Blackleg of Potato in Pakistan.</title>
        <authorList>
            <person name="Sarfraz S."/>
            <person name="Riaz K."/>
            <person name="Oulghazi S."/>
            <person name="Cigna J."/>
            <person name="Sahi S.T."/>
            <person name="Khan S.H."/>
            <person name="Hameed A."/>
            <person name="Faure D."/>
        </authorList>
    </citation>
    <scope>NUCLEOTIDE SEQUENCE [LARGE SCALE GENOMIC DNA]</scope>
    <source>
        <strain evidence="17 19">SS70</strain>
    </source>
</reference>
<dbReference type="Proteomes" id="UP000245055">
    <property type="component" value="Unassembled WGS sequence"/>
</dbReference>
<evidence type="ECO:0000256" key="14">
    <source>
        <dbReference type="ARBA" id="ARBA00049494"/>
    </source>
</evidence>